<reference evidence="1 2" key="1">
    <citation type="submission" date="2017-11" db="EMBL/GenBank/DDBJ databases">
        <title>De-novo sequencing of pomegranate (Punica granatum L.) genome.</title>
        <authorList>
            <person name="Akparov Z."/>
            <person name="Amiraslanov A."/>
            <person name="Hajiyeva S."/>
            <person name="Abbasov M."/>
            <person name="Kaur K."/>
            <person name="Hamwieh A."/>
            <person name="Solovyev V."/>
            <person name="Salamov A."/>
            <person name="Braich B."/>
            <person name="Kosarev P."/>
            <person name="Mahmoud A."/>
            <person name="Hajiyev E."/>
            <person name="Babayeva S."/>
            <person name="Izzatullayeva V."/>
            <person name="Mammadov A."/>
            <person name="Mammadov A."/>
            <person name="Sharifova S."/>
            <person name="Ojaghi J."/>
            <person name="Eynullazada K."/>
            <person name="Bayramov B."/>
            <person name="Abdulazimova A."/>
            <person name="Shahmuradov I."/>
        </authorList>
    </citation>
    <scope>NUCLEOTIDE SEQUENCE [LARGE SCALE GENOMIC DNA]</scope>
    <source>
        <strain evidence="2">cv. AG2017</strain>
        <tissue evidence="1">Leaf</tissue>
    </source>
</reference>
<name>A0A2I0J526_PUNGR</name>
<accession>A0A2I0J526</accession>
<dbReference type="Proteomes" id="UP000233551">
    <property type="component" value="Unassembled WGS sequence"/>
</dbReference>
<proteinExistence type="predicted"/>
<organism evidence="1 2">
    <name type="scientific">Punica granatum</name>
    <name type="common">Pomegranate</name>
    <dbReference type="NCBI Taxonomy" id="22663"/>
    <lineage>
        <taxon>Eukaryota</taxon>
        <taxon>Viridiplantae</taxon>
        <taxon>Streptophyta</taxon>
        <taxon>Embryophyta</taxon>
        <taxon>Tracheophyta</taxon>
        <taxon>Spermatophyta</taxon>
        <taxon>Magnoliopsida</taxon>
        <taxon>eudicotyledons</taxon>
        <taxon>Gunneridae</taxon>
        <taxon>Pentapetalae</taxon>
        <taxon>rosids</taxon>
        <taxon>malvids</taxon>
        <taxon>Myrtales</taxon>
        <taxon>Lythraceae</taxon>
        <taxon>Punica</taxon>
    </lineage>
</organism>
<evidence type="ECO:0000313" key="1">
    <source>
        <dbReference type="EMBL" id="PKI51331.1"/>
    </source>
</evidence>
<keyword evidence="2" id="KW-1185">Reference proteome</keyword>
<evidence type="ECO:0000313" key="2">
    <source>
        <dbReference type="Proteomes" id="UP000233551"/>
    </source>
</evidence>
<sequence>MPLGDFLYTPGVYTSPGLEDAWSHVKGPAHLLESYKKIEREGRVGAANRLESSVDSGLGSPIGDSDPSTKVAGVLFGYRRPLIPFRFSL</sequence>
<dbReference type="EMBL" id="PGOL01002015">
    <property type="protein sequence ID" value="PKI51331.1"/>
    <property type="molecule type" value="Genomic_DNA"/>
</dbReference>
<gene>
    <name evidence="1" type="ORF">CRG98_028278</name>
</gene>
<comment type="caution">
    <text evidence="1">The sequence shown here is derived from an EMBL/GenBank/DDBJ whole genome shotgun (WGS) entry which is preliminary data.</text>
</comment>
<dbReference type="AlphaFoldDB" id="A0A2I0J526"/>
<protein>
    <submittedName>
        <fullName evidence="1">Uncharacterized protein</fullName>
    </submittedName>
</protein>